<dbReference type="Pfam" id="PF13672">
    <property type="entry name" value="PP2C_2"/>
    <property type="match status" value="1"/>
</dbReference>
<accession>T2GEQ7</accession>
<dbReference type="SUPFAM" id="SSF81606">
    <property type="entry name" value="PP2C-like"/>
    <property type="match status" value="1"/>
</dbReference>
<dbReference type="Gene3D" id="3.60.40.10">
    <property type="entry name" value="PPM-type phosphatase domain"/>
    <property type="match status" value="1"/>
</dbReference>
<feature type="domain" description="PPM-type phosphatase" evidence="1">
    <location>
        <begin position="2"/>
        <end position="249"/>
    </location>
</feature>
<dbReference type="KEGG" id="dgg:DGI_2923"/>
<organism evidence="2 3">
    <name type="scientific">Megalodesulfovibrio gigas (strain ATCC 19364 / DSM 1382 / NCIMB 9332 / VKM B-1759)</name>
    <name type="common">Desulfovibrio gigas</name>
    <dbReference type="NCBI Taxonomy" id="1121448"/>
    <lineage>
        <taxon>Bacteria</taxon>
        <taxon>Pseudomonadati</taxon>
        <taxon>Thermodesulfobacteriota</taxon>
        <taxon>Desulfovibrionia</taxon>
        <taxon>Desulfovibrionales</taxon>
        <taxon>Desulfovibrionaceae</taxon>
        <taxon>Megalodesulfovibrio</taxon>
    </lineage>
</organism>
<name>T2GEQ7_MEGG1</name>
<dbReference type="PATRIC" id="fig|1121448.10.peg.2886"/>
<gene>
    <name evidence="2" type="ORF">DGI_2923</name>
</gene>
<reference evidence="2 3" key="1">
    <citation type="journal article" date="2013" name="J. Bacteriol.">
        <title>Roles of HynAB and Ech, the only two hydrogenases found in the model sulfate reducer Desulfovibrio gigas.</title>
        <authorList>
            <person name="Morais-Silva F.O."/>
            <person name="Santos C.I."/>
            <person name="Rodrigues R."/>
            <person name="Pereira I.A."/>
            <person name="Rodrigues-Pousada C."/>
        </authorList>
    </citation>
    <scope>NUCLEOTIDE SEQUENCE [LARGE SCALE GENOMIC DNA]</scope>
    <source>
        <strain evidence="3">ATCC 19364 / DSM 1382 / NCIMB 9332 / VKM B-1759</strain>
    </source>
</reference>
<dbReference type="OrthoDB" id="5496340at2"/>
<evidence type="ECO:0000259" key="1">
    <source>
        <dbReference type="PROSITE" id="PS51746"/>
    </source>
</evidence>
<dbReference type="GO" id="GO:0004722">
    <property type="term" value="F:protein serine/threonine phosphatase activity"/>
    <property type="evidence" value="ECO:0007669"/>
    <property type="project" value="InterPro"/>
</dbReference>
<dbReference type="STRING" id="1121448.DGI_2923"/>
<dbReference type="EMBL" id="CP006585">
    <property type="protein sequence ID" value="AGW14649.1"/>
    <property type="molecule type" value="Genomic_DNA"/>
</dbReference>
<dbReference type="InterPro" id="IPR015655">
    <property type="entry name" value="PP2C"/>
</dbReference>
<dbReference type="PANTHER" id="PTHR47992">
    <property type="entry name" value="PROTEIN PHOSPHATASE"/>
    <property type="match status" value="1"/>
</dbReference>
<protein>
    <recommendedName>
        <fullName evidence="1">PPM-type phosphatase domain-containing protein</fullName>
    </recommendedName>
</protein>
<dbReference type="PROSITE" id="PS51746">
    <property type="entry name" value="PPM_2"/>
    <property type="match status" value="1"/>
</dbReference>
<dbReference type="HOGENOM" id="CLU_034545_5_0_7"/>
<dbReference type="InterPro" id="IPR036457">
    <property type="entry name" value="PPM-type-like_dom_sf"/>
</dbReference>
<evidence type="ECO:0000313" key="3">
    <source>
        <dbReference type="Proteomes" id="UP000016587"/>
    </source>
</evidence>
<proteinExistence type="predicted"/>
<dbReference type="eggNOG" id="COG0631">
    <property type="taxonomic scope" value="Bacteria"/>
</dbReference>
<keyword evidence="3" id="KW-1185">Reference proteome</keyword>
<dbReference type="SMART" id="SM00332">
    <property type="entry name" value="PP2Cc"/>
    <property type="match status" value="1"/>
</dbReference>
<dbReference type="Proteomes" id="UP000016587">
    <property type="component" value="Chromosome"/>
</dbReference>
<evidence type="ECO:0000313" key="2">
    <source>
        <dbReference type="EMBL" id="AGW14649.1"/>
    </source>
</evidence>
<dbReference type="CDD" id="cd00143">
    <property type="entry name" value="PP2Cc"/>
    <property type="match status" value="1"/>
</dbReference>
<dbReference type="SMART" id="SM00331">
    <property type="entry name" value="PP2C_SIG"/>
    <property type="match status" value="1"/>
</dbReference>
<reference evidence="3" key="2">
    <citation type="submission" date="2013-07" db="EMBL/GenBank/DDBJ databases">
        <authorList>
            <person name="Morais-Silva F.O."/>
            <person name="Rezende A.M."/>
            <person name="Pimentel C."/>
            <person name="Resende D.M."/>
            <person name="Santos C.I."/>
            <person name="Clemente C."/>
            <person name="de Oliveira L.M."/>
            <person name="da Silva S.M."/>
            <person name="Costa D.A."/>
            <person name="Varela-Raposo A."/>
            <person name="Horacio E.C.A."/>
            <person name="Matos M."/>
            <person name="Flores O."/>
            <person name="Ruiz J.C."/>
            <person name="Rodrigues-Pousada C."/>
        </authorList>
    </citation>
    <scope>NUCLEOTIDE SEQUENCE [LARGE SCALE GENOMIC DNA]</scope>
    <source>
        <strain evidence="3">ATCC 19364 / DSM 1382 / NCIMB 9332 / VKM B-1759</strain>
    </source>
</reference>
<dbReference type="InterPro" id="IPR001932">
    <property type="entry name" value="PPM-type_phosphatase-like_dom"/>
</dbReference>
<dbReference type="AlphaFoldDB" id="T2GEQ7"/>
<dbReference type="RefSeq" id="WP_021761702.1">
    <property type="nucleotide sequence ID" value="NC_022444.1"/>
</dbReference>
<sequence>MRIIAAALSHVGLKRLENQDRFAIHPASLDNGPWRLVAVADGMGGEAAGGLAAQTAMDELELLDFSALCEGDTTRILASWATQANAALLRMGRSIQGLEGMGATFTVAALCNDTAHWLHVGDSRLYLFRNHRLRRVTRDHRFLQPLLDSGSMAPAEAAQHPMRNRLDQCLGCPQFKPDMGSFACRPRDVLLLCSDGLHDQTPEESIAAILDALPASPREPDLEETALALVQAALRQGGRDNITVALACVQG</sequence>